<dbReference type="AlphaFoldDB" id="A0AA40ALH6"/>
<dbReference type="Proteomes" id="UP001172101">
    <property type="component" value="Unassembled WGS sequence"/>
</dbReference>
<feature type="transmembrane region" description="Helical" evidence="1">
    <location>
        <begin position="72"/>
        <end position="94"/>
    </location>
</feature>
<reference evidence="2" key="1">
    <citation type="submission" date="2023-06" db="EMBL/GenBank/DDBJ databases">
        <title>Genome-scale phylogeny and comparative genomics of the fungal order Sordariales.</title>
        <authorList>
            <consortium name="Lawrence Berkeley National Laboratory"/>
            <person name="Hensen N."/>
            <person name="Bonometti L."/>
            <person name="Westerberg I."/>
            <person name="Brannstrom I.O."/>
            <person name="Guillou S."/>
            <person name="Cros-Aarteil S."/>
            <person name="Calhoun S."/>
            <person name="Haridas S."/>
            <person name="Kuo A."/>
            <person name="Mondo S."/>
            <person name="Pangilinan J."/>
            <person name="Riley R."/>
            <person name="LaButti K."/>
            <person name="Andreopoulos B."/>
            <person name="Lipzen A."/>
            <person name="Chen C."/>
            <person name="Yanf M."/>
            <person name="Daum C."/>
            <person name="Ng V."/>
            <person name="Clum A."/>
            <person name="Steindorff A."/>
            <person name="Ohm R."/>
            <person name="Martin F."/>
            <person name="Silar P."/>
            <person name="Natvig D."/>
            <person name="Lalanne C."/>
            <person name="Gautier V."/>
            <person name="Ament-velasquez S.L."/>
            <person name="Kruys A."/>
            <person name="Hutchinson M.I."/>
            <person name="Powell A.J."/>
            <person name="Barry K."/>
            <person name="Miller A.N."/>
            <person name="Grigoriev I.V."/>
            <person name="Debuchy R."/>
            <person name="Gladieux P."/>
            <person name="Thoren M.H."/>
            <person name="Johannesson H."/>
        </authorList>
    </citation>
    <scope>NUCLEOTIDE SEQUENCE</scope>
    <source>
        <strain evidence="2">SMH2392-1A</strain>
    </source>
</reference>
<comment type="caution">
    <text evidence="2">The sequence shown here is derived from an EMBL/GenBank/DDBJ whole genome shotgun (WGS) entry which is preliminary data.</text>
</comment>
<sequence length="270" mass="29289">MLIVVGHTDQTGSFPSGIPPLDETGSNMFLAAACFQNASQQLTKTLGQSTASAPQAYNTFFKSTPGSHIQGWNWYIIILLWYCVAVVVDVVRLLRHDLSEDGEGASPEEHGMGTHGMGTKICEGRLKTCCIPNESWKNIFRGLFAIYMVVGKGSEDDATSFGQLVPIFMSSAIFFNFFQMTSEMSRRYSERVYSKAGTLVHDPSSSRLHFGAPVAKKGIMSPVTPGSTTSWSLSHSPGSTQPGYPVFVGAQHGHNVPSVIYSDAGDPHRT</sequence>
<name>A0AA40ALH6_9PEZI</name>
<accession>A0AA40ALH6</accession>
<organism evidence="2 3">
    <name type="scientific">Lasiosphaeria miniovina</name>
    <dbReference type="NCBI Taxonomy" id="1954250"/>
    <lineage>
        <taxon>Eukaryota</taxon>
        <taxon>Fungi</taxon>
        <taxon>Dikarya</taxon>
        <taxon>Ascomycota</taxon>
        <taxon>Pezizomycotina</taxon>
        <taxon>Sordariomycetes</taxon>
        <taxon>Sordariomycetidae</taxon>
        <taxon>Sordariales</taxon>
        <taxon>Lasiosphaeriaceae</taxon>
        <taxon>Lasiosphaeria</taxon>
    </lineage>
</organism>
<evidence type="ECO:0000313" key="2">
    <source>
        <dbReference type="EMBL" id="KAK0718043.1"/>
    </source>
</evidence>
<evidence type="ECO:0000313" key="3">
    <source>
        <dbReference type="Proteomes" id="UP001172101"/>
    </source>
</evidence>
<dbReference type="RefSeq" id="XP_060296836.1">
    <property type="nucleotide sequence ID" value="XM_060445470.1"/>
</dbReference>
<keyword evidence="1" id="KW-0472">Membrane</keyword>
<keyword evidence="1" id="KW-0812">Transmembrane</keyword>
<protein>
    <submittedName>
        <fullName evidence="2">Uncharacterized protein</fullName>
    </submittedName>
</protein>
<proteinExistence type="predicted"/>
<keyword evidence="1" id="KW-1133">Transmembrane helix</keyword>
<dbReference type="EMBL" id="JAUIRO010000004">
    <property type="protein sequence ID" value="KAK0718043.1"/>
    <property type="molecule type" value="Genomic_DNA"/>
</dbReference>
<keyword evidence="3" id="KW-1185">Reference proteome</keyword>
<gene>
    <name evidence="2" type="ORF">B0T26DRAFT_752022</name>
</gene>
<evidence type="ECO:0000256" key="1">
    <source>
        <dbReference type="SAM" id="Phobius"/>
    </source>
</evidence>
<dbReference type="GeneID" id="85328740"/>
<feature type="transmembrane region" description="Helical" evidence="1">
    <location>
        <begin position="160"/>
        <end position="178"/>
    </location>
</feature>